<dbReference type="Gene3D" id="1.10.10.60">
    <property type="entry name" value="Homeodomain-like"/>
    <property type="match status" value="1"/>
</dbReference>
<evidence type="ECO:0000256" key="3">
    <source>
        <dbReference type="ARBA" id="ARBA00023163"/>
    </source>
</evidence>
<dbReference type="eggNOG" id="COG2207">
    <property type="taxonomic scope" value="Bacteria"/>
</dbReference>
<evidence type="ECO:0000313" key="4">
    <source>
        <dbReference type="EMBL" id="EFG03657.2"/>
    </source>
</evidence>
<dbReference type="SUPFAM" id="SSF46689">
    <property type="entry name" value="Homeodomain-like"/>
    <property type="match status" value="1"/>
</dbReference>
<dbReference type="GO" id="GO:0003700">
    <property type="term" value="F:DNA-binding transcription factor activity"/>
    <property type="evidence" value="ECO:0007669"/>
    <property type="project" value="InterPro"/>
</dbReference>
<proteinExistence type="predicted"/>
<dbReference type="AlphaFoldDB" id="B5GUE4"/>
<dbReference type="PROSITE" id="PS01124">
    <property type="entry name" value="HTH_ARAC_FAMILY_2"/>
    <property type="match status" value="1"/>
</dbReference>
<dbReference type="Pfam" id="PF12833">
    <property type="entry name" value="HTH_18"/>
    <property type="match status" value="1"/>
</dbReference>
<dbReference type="InterPro" id="IPR035418">
    <property type="entry name" value="AraC-bd_2"/>
</dbReference>
<organism evidence="4 5">
    <name type="scientific">Streptomyces clavuligerus</name>
    <dbReference type="NCBI Taxonomy" id="1901"/>
    <lineage>
        <taxon>Bacteria</taxon>
        <taxon>Bacillati</taxon>
        <taxon>Actinomycetota</taxon>
        <taxon>Actinomycetes</taxon>
        <taxon>Kitasatosporales</taxon>
        <taxon>Streptomycetaceae</taxon>
        <taxon>Streptomyces</taxon>
    </lineage>
</organism>
<dbReference type="RefSeq" id="WP_003955452.1">
    <property type="nucleotide sequence ID" value="NZ_CM000914.1"/>
</dbReference>
<sequence>MSFTVLHSAVVEPEHRFEWWRDLISQDVAPTRITTDHAKDFPATAGMAQLGAVQLTTMSFPAIRSERTPALIRYSDPEDYQLTLILGTEMWISQARNEARMAAGDLVLWSTSLPFDGRGLAGSHNGISKAIILHLPRTGLPLPTAKVDHLLANAVPGRTGIAGILARHLLGVAEEASHLEGPAAAQVGIATWELATAFLGHWADARDRVPPESRDRMRLARIDAFIDANLSDPHLTPAGIAAYHHLSVRTLHWLFRDREQTVSATIRRRRLRRCCAELTAARYAAQPIHTIAARWGFTNAAAFSRIFRTEYGITPGEFRSTAGGGRL</sequence>
<dbReference type="SMART" id="SM00342">
    <property type="entry name" value="HTH_ARAC"/>
    <property type="match status" value="1"/>
</dbReference>
<dbReference type="PANTHER" id="PTHR46796">
    <property type="entry name" value="HTH-TYPE TRANSCRIPTIONAL ACTIVATOR RHAS-RELATED"/>
    <property type="match status" value="1"/>
</dbReference>
<dbReference type="OrthoDB" id="9799345at2"/>
<dbReference type="InterPro" id="IPR018060">
    <property type="entry name" value="HTH_AraC"/>
</dbReference>
<keyword evidence="4" id="KW-0614">Plasmid</keyword>
<evidence type="ECO:0000256" key="2">
    <source>
        <dbReference type="ARBA" id="ARBA00023125"/>
    </source>
</evidence>
<dbReference type="EMBL" id="CM000914">
    <property type="protein sequence ID" value="EFG03657.2"/>
    <property type="molecule type" value="Genomic_DNA"/>
</dbReference>
<keyword evidence="3" id="KW-0804">Transcription</keyword>
<dbReference type="Proteomes" id="UP000002357">
    <property type="component" value="Plasmid pSCL4"/>
</dbReference>
<protein>
    <submittedName>
        <fullName evidence="4">AraC family regulatory protein</fullName>
    </submittedName>
</protein>
<keyword evidence="2" id="KW-0238">DNA-binding</keyword>
<gene>
    <name evidence="4" type="ORF">SCLAV_p0166</name>
</gene>
<evidence type="ECO:0000256" key="1">
    <source>
        <dbReference type="ARBA" id="ARBA00023015"/>
    </source>
</evidence>
<dbReference type="GeneID" id="93733395"/>
<dbReference type="InterPro" id="IPR020449">
    <property type="entry name" value="Tscrpt_reg_AraC-type_HTH"/>
</dbReference>
<evidence type="ECO:0000313" key="5">
    <source>
        <dbReference type="Proteomes" id="UP000002357"/>
    </source>
</evidence>
<dbReference type="GO" id="GO:0043565">
    <property type="term" value="F:sequence-specific DNA binding"/>
    <property type="evidence" value="ECO:0007669"/>
    <property type="project" value="InterPro"/>
</dbReference>
<name>B5GUE4_STRCL</name>
<accession>B5GUE4</accession>
<keyword evidence="5" id="KW-1185">Reference proteome</keyword>
<dbReference type="Pfam" id="PF14525">
    <property type="entry name" value="AraC_binding_2"/>
    <property type="match status" value="1"/>
</dbReference>
<reference evidence="4 5" key="1">
    <citation type="journal article" date="2010" name="Genome Biol. Evol.">
        <title>The sequence of a 1.8-mb bacterial linear plasmid reveals a rich evolutionary reservoir of secondary metabolic pathways.</title>
        <authorList>
            <person name="Medema M.H."/>
            <person name="Trefzer A."/>
            <person name="Kovalchuk A."/>
            <person name="van den Berg M."/>
            <person name="Mueller U."/>
            <person name="Heijne W."/>
            <person name="Wu L."/>
            <person name="Alam M.T."/>
            <person name="Ronning C.M."/>
            <person name="Nierman W.C."/>
            <person name="Bovenberg R.A.L."/>
            <person name="Breitling R."/>
            <person name="Takano E."/>
        </authorList>
    </citation>
    <scope>NUCLEOTIDE SEQUENCE [LARGE SCALE GENOMIC DNA]</scope>
    <source>
        <strain evidence="5">ATCC 27064 / DSM 738 / JCM 4710 / NBRC 13307 / NCIMB 12785 / NRRL 3585 / VKM Ac-602</strain>
        <plasmid evidence="4">pSCL4</plasmid>
    </source>
</reference>
<geneLocation type="plasmid" evidence="4 5">
    <name>pSCL4</name>
</geneLocation>
<keyword evidence="1" id="KW-0805">Transcription regulation</keyword>
<dbReference type="InterPro" id="IPR050204">
    <property type="entry name" value="AraC_XylS_family_regulators"/>
</dbReference>
<dbReference type="PANTHER" id="PTHR46796:SF6">
    <property type="entry name" value="ARAC SUBFAMILY"/>
    <property type="match status" value="1"/>
</dbReference>
<dbReference type="PRINTS" id="PR00032">
    <property type="entry name" value="HTHARAC"/>
</dbReference>
<dbReference type="InterPro" id="IPR009057">
    <property type="entry name" value="Homeodomain-like_sf"/>
</dbReference>